<dbReference type="OrthoDB" id="34673at2157"/>
<gene>
    <name evidence="1" type="ORF">GWK48_09715</name>
</gene>
<dbReference type="AlphaFoldDB" id="A0A6N0NZQ6"/>
<evidence type="ECO:0000313" key="1">
    <source>
        <dbReference type="EMBL" id="QKR00621.1"/>
    </source>
</evidence>
<reference evidence="1 2" key="1">
    <citation type="submission" date="2020-02" db="EMBL/GenBank/DDBJ databases">
        <title>Comparative genome analysis reveals the metabolism and evolution of the thermophilic archaeal genus Metallosphaera.</title>
        <authorList>
            <person name="Jiang C."/>
        </authorList>
    </citation>
    <scope>NUCLEOTIDE SEQUENCE [LARGE SCALE GENOMIC DNA]</scope>
    <source>
        <strain evidence="1 2">Ric-A</strain>
    </source>
</reference>
<name>A0A6N0NZQ6_9CREN</name>
<organism evidence="1 2">
    <name type="scientific">Metallosphaera tengchongensis</name>
    <dbReference type="NCBI Taxonomy" id="1532350"/>
    <lineage>
        <taxon>Archaea</taxon>
        <taxon>Thermoproteota</taxon>
        <taxon>Thermoprotei</taxon>
        <taxon>Sulfolobales</taxon>
        <taxon>Sulfolobaceae</taxon>
        <taxon>Metallosphaera</taxon>
    </lineage>
</organism>
<protein>
    <submittedName>
        <fullName evidence="1">Uncharacterized protein</fullName>
    </submittedName>
</protein>
<evidence type="ECO:0000313" key="2">
    <source>
        <dbReference type="Proteomes" id="UP000509301"/>
    </source>
</evidence>
<dbReference type="Proteomes" id="UP000509301">
    <property type="component" value="Chromosome"/>
</dbReference>
<dbReference type="GeneID" id="55642221"/>
<dbReference type="EMBL" id="CP049074">
    <property type="protein sequence ID" value="QKR00621.1"/>
    <property type="molecule type" value="Genomic_DNA"/>
</dbReference>
<accession>A0A6N0NZQ6</accession>
<dbReference type="KEGG" id="mten:GWK48_09715"/>
<sequence>MERIYASDLLQTSPPTTNYVDLVMDSSEVKALFDILVMYKKVSLHPLPNTLKDTLELGGSLRESGVFVSIENSPFSFERKLRRSSPIPFNLKTLPNYAEMTWRVDPAIGVEAVESKNGDSYVIGIDFPIPDPRTGVLGYILNKRTYIVMDRYEEKVSSGKVVGELGGETYLVRPNRWMTDLVTLRIQGMEAGKVLVNSNELFCRPLGSYFIPVNREEVFKILISLRMRNSQFSLDCLKFIGELA</sequence>
<proteinExistence type="predicted"/>
<dbReference type="RefSeq" id="WP_174631807.1">
    <property type="nucleotide sequence ID" value="NZ_CP049074.1"/>
</dbReference>
<keyword evidence="2" id="KW-1185">Reference proteome</keyword>